<dbReference type="CDD" id="cd01650">
    <property type="entry name" value="RT_nLTR_like"/>
    <property type="match status" value="1"/>
</dbReference>
<evidence type="ECO:0000313" key="3">
    <source>
        <dbReference type="Proteomes" id="UP001259832"/>
    </source>
</evidence>
<dbReference type="Pfam" id="PF00078">
    <property type="entry name" value="RVT_1"/>
    <property type="match status" value="1"/>
</dbReference>
<dbReference type="AlphaFoldDB" id="A0AAD9GRY1"/>
<dbReference type="PANTHER" id="PTHR19446">
    <property type="entry name" value="REVERSE TRANSCRIPTASES"/>
    <property type="match status" value="1"/>
</dbReference>
<sequence>MLVRDLQHLVTSRGSKGVATLLDFAKAYDRVNREYLFKVMECQGFGPKFLSWIRLLYKGSHCSLMLNGWAQTALEPTRGVKQGDPLSPFLFALSLEPLGNSLRAAQELGVEVDETLSIPVAFFADDTVLFSKDAECVKQQIRLVDLFCSGSGAMLNPEKSRIMSLNNHRAAPIVEPMRSLQIGDTVKYLRIPFGNVDTSTMVAETLDEKLMTRLRLW</sequence>
<reference evidence="2" key="1">
    <citation type="submission" date="2023-08" db="EMBL/GenBank/DDBJ databases">
        <title>Reference Genome Resource for the Citrus Pathogen Phytophthora citrophthora.</title>
        <authorList>
            <person name="Moller H."/>
            <person name="Coetzee B."/>
            <person name="Rose L.J."/>
            <person name="Van Niekerk J.M."/>
        </authorList>
    </citation>
    <scope>NUCLEOTIDE SEQUENCE</scope>
    <source>
        <strain evidence="2">STE-U-9442</strain>
    </source>
</reference>
<dbReference type="InterPro" id="IPR000477">
    <property type="entry name" value="RT_dom"/>
</dbReference>
<proteinExistence type="predicted"/>
<dbReference type="EMBL" id="JASMQC010000007">
    <property type="protein sequence ID" value="KAK1943391.1"/>
    <property type="molecule type" value="Genomic_DNA"/>
</dbReference>
<accession>A0AAD9GRY1</accession>
<evidence type="ECO:0000313" key="2">
    <source>
        <dbReference type="EMBL" id="KAK1943391.1"/>
    </source>
</evidence>
<protein>
    <submittedName>
        <fullName evidence="2">Transposon TX1 uncharacterized protein</fullName>
    </submittedName>
</protein>
<gene>
    <name evidence="2" type="ORF">P3T76_004787</name>
</gene>
<organism evidence="2 3">
    <name type="scientific">Phytophthora citrophthora</name>
    <dbReference type="NCBI Taxonomy" id="4793"/>
    <lineage>
        <taxon>Eukaryota</taxon>
        <taxon>Sar</taxon>
        <taxon>Stramenopiles</taxon>
        <taxon>Oomycota</taxon>
        <taxon>Peronosporomycetes</taxon>
        <taxon>Peronosporales</taxon>
        <taxon>Peronosporaceae</taxon>
        <taxon>Phytophthora</taxon>
    </lineage>
</organism>
<name>A0AAD9GRY1_9STRA</name>
<dbReference type="InterPro" id="IPR043502">
    <property type="entry name" value="DNA/RNA_pol_sf"/>
</dbReference>
<dbReference type="PROSITE" id="PS50878">
    <property type="entry name" value="RT_POL"/>
    <property type="match status" value="1"/>
</dbReference>
<dbReference type="Proteomes" id="UP001259832">
    <property type="component" value="Unassembled WGS sequence"/>
</dbReference>
<evidence type="ECO:0000259" key="1">
    <source>
        <dbReference type="PROSITE" id="PS50878"/>
    </source>
</evidence>
<dbReference type="SUPFAM" id="SSF56672">
    <property type="entry name" value="DNA/RNA polymerases"/>
    <property type="match status" value="1"/>
</dbReference>
<keyword evidence="3" id="KW-1185">Reference proteome</keyword>
<comment type="caution">
    <text evidence="2">The sequence shown here is derived from an EMBL/GenBank/DDBJ whole genome shotgun (WGS) entry which is preliminary data.</text>
</comment>
<feature type="domain" description="Reverse transcriptase" evidence="1">
    <location>
        <begin position="1"/>
        <end position="186"/>
    </location>
</feature>